<dbReference type="AlphaFoldDB" id="A0A510UI16"/>
<evidence type="ECO:0008006" key="3">
    <source>
        <dbReference type="Google" id="ProtNLM"/>
    </source>
</evidence>
<evidence type="ECO:0000313" key="1">
    <source>
        <dbReference type="EMBL" id="GEK14189.1"/>
    </source>
</evidence>
<protein>
    <recommendedName>
        <fullName evidence="3">DUF4154 domain-containing protein</fullName>
    </recommendedName>
</protein>
<organism evidence="1 2">
    <name type="scientific">Aliivibrio fischeri</name>
    <name type="common">Vibrio fischeri</name>
    <dbReference type="NCBI Taxonomy" id="668"/>
    <lineage>
        <taxon>Bacteria</taxon>
        <taxon>Pseudomonadati</taxon>
        <taxon>Pseudomonadota</taxon>
        <taxon>Gammaproteobacteria</taxon>
        <taxon>Vibrionales</taxon>
        <taxon>Vibrionaceae</taxon>
        <taxon>Aliivibrio</taxon>
    </lineage>
</organism>
<comment type="caution">
    <text evidence="1">The sequence shown here is derived from an EMBL/GenBank/DDBJ whole genome shotgun (WGS) entry which is preliminary data.</text>
</comment>
<dbReference type="RefSeq" id="WP_146864460.1">
    <property type="nucleotide sequence ID" value="NZ_BJTZ01000013.1"/>
</dbReference>
<name>A0A510UI16_ALIFS</name>
<proteinExistence type="predicted"/>
<dbReference type="Proteomes" id="UP000321787">
    <property type="component" value="Unassembled WGS sequence"/>
</dbReference>
<accession>A0A510UI16</accession>
<reference evidence="1 2" key="1">
    <citation type="submission" date="2019-07" db="EMBL/GenBank/DDBJ databases">
        <title>Whole genome shotgun sequence of Aliivibrio fischeri NBRC 101058.</title>
        <authorList>
            <person name="Hosoyama A."/>
            <person name="Uohara A."/>
            <person name="Ohji S."/>
            <person name="Ichikawa N."/>
        </authorList>
    </citation>
    <scope>NUCLEOTIDE SEQUENCE [LARGE SCALE GENOMIC DNA]</scope>
    <source>
        <strain evidence="1 2">NBRC 101058</strain>
    </source>
</reference>
<dbReference type="Pfam" id="PF13689">
    <property type="entry name" value="DUF4154"/>
    <property type="match status" value="1"/>
</dbReference>
<dbReference type="InterPro" id="IPR025293">
    <property type="entry name" value="YfiR/HmsC-like"/>
</dbReference>
<sequence length="193" mass="21640">MFKTKAQANSSTPLFYGLRSKVIGYLLLLLISFNLKANDNNIQDHNLKAVYLFRFAFLTSWGEFAPNNKQFNFCSELDLDVSNTLQALITKKPTQANYIPYSSVKELERETCHVIYLSTQDPSIINTFKISQPHALLIGDGQPFITAGGMIAFIKVNNRIKPLISLHNIKPTELSLRSQLLSVSEIATNEGSL</sequence>
<dbReference type="EMBL" id="BJTZ01000013">
    <property type="protein sequence ID" value="GEK14189.1"/>
    <property type="molecule type" value="Genomic_DNA"/>
</dbReference>
<gene>
    <name evidence="1" type="ORF">AFI02nite_22250</name>
</gene>
<evidence type="ECO:0000313" key="2">
    <source>
        <dbReference type="Proteomes" id="UP000321787"/>
    </source>
</evidence>